<evidence type="ECO:0000313" key="3">
    <source>
        <dbReference type="Proteomes" id="UP000317930"/>
    </source>
</evidence>
<feature type="region of interest" description="Disordered" evidence="1">
    <location>
        <begin position="45"/>
        <end position="76"/>
    </location>
</feature>
<accession>A0A513ZYF8</accession>
<reference evidence="2 3" key="1">
    <citation type="submission" date="2019-04" db="EMBL/GenBank/DDBJ databases">
        <title>Complete genome sequence of Pantoea sp. infecting bacteriophage vB_PagM_AAM37.</title>
        <authorList>
            <person name="Truncaite L."/>
            <person name="Simoliuniene M."/>
            <person name="Zajanckauskaite A."/>
            <person name="Meskys R."/>
            <person name="Simoliunas E."/>
        </authorList>
    </citation>
    <scope>NUCLEOTIDE SEQUENCE [LARGE SCALE GENOMIC DNA]</scope>
    <source>
        <strain evidence="2">AAM37</strain>
    </source>
</reference>
<dbReference type="Proteomes" id="UP000317930">
    <property type="component" value="Segment"/>
</dbReference>
<dbReference type="EMBL" id="MK798143">
    <property type="protein sequence ID" value="QDH45717.1"/>
    <property type="molecule type" value="Genomic_DNA"/>
</dbReference>
<evidence type="ECO:0000313" key="2">
    <source>
        <dbReference type="EMBL" id="QDH45717.1"/>
    </source>
</evidence>
<name>A0A513ZYF8_9CAUD</name>
<gene>
    <name evidence="2" type="ORF">AAM37_gp46</name>
</gene>
<keyword evidence="3" id="KW-1185">Reference proteome</keyword>
<evidence type="ECO:0000256" key="1">
    <source>
        <dbReference type="SAM" id="MobiDB-lite"/>
    </source>
</evidence>
<sequence length="76" mass="8454">MATMVKVKCANKSCGSEFMARLADRKRGWGRFCSKSCKAVKQERRTGQHAAYLDRQNDSGSSRGYMSPSMAEGEVQ</sequence>
<protein>
    <submittedName>
        <fullName evidence="2">Uncharacterized protein</fullName>
    </submittedName>
</protein>
<proteinExistence type="predicted"/>
<organism evidence="2 3">
    <name type="scientific">Pantoea phage vB_PagM_AAM37</name>
    <dbReference type="NCBI Taxonomy" id="2588093"/>
    <lineage>
        <taxon>Viruses</taxon>
        <taxon>Duplodnaviria</taxon>
        <taxon>Heunggongvirae</taxon>
        <taxon>Uroviricota</taxon>
        <taxon>Caudoviricetes</taxon>
        <taxon>Dibbivirus</taxon>
        <taxon>Dibbivirus AAM37</taxon>
    </lineage>
</organism>